<dbReference type="Gene3D" id="3.60.20.10">
    <property type="entry name" value="Glutamine Phosphoribosylpyrophosphate, subunit 1, domain 1"/>
    <property type="match status" value="1"/>
</dbReference>
<dbReference type="GO" id="GO:0017000">
    <property type="term" value="P:antibiotic biosynthetic process"/>
    <property type="evidence" value="ECO:0007669"/>
    <property type="project" value="InterPro"/>
</dbReference>
<evidence type="ECO:0000256" key="1">
    <source>
        <dbReference type="ARBA" id="ARBA00006586"/>
    </source>
</evidence>
<feature type="binding site" evidence="6">
    <location>
        <position position="281"/>
    </location>
    <ligand>
        <name>Ca(2+)</name>
        <dbReference type="ChEBI" id="CHEBI:29108"/>
    </ligand>
</feature>
<dbReference type="SUPFAM" id="SSF56235">
    <property type="entry name" value="N-terminal nucleophile aminohydrolases (Ntn hydrolases)"/>
    <property type="match status" value="1"/>
</dbReference>
<dbReference type="EMBL" id="QZKU01000085">
    <property type="protein sequence ID" value="RJP19749.1"/>
    <property type="molecule type" value="Genomic_DNA"/>
</dbReference>
<keyword evidence="6" id="KW-0106">Calcium</keyword>
<dbReference type="InterPro" id="IPR023343">
    <property type="entry name" value="Penicillin_amidase_dom1"/>
</dbReference>
<evidence type="ECO:0000313" key="9">
    <source>
        <dbReference type="Proteomes" id="UP000265882"/>
    </source>
</evidence>
<dbReference type="InterPro" id="IPR002692">
    <property type="entry name" value="S45"/>
</dbReference>
<dbReference type="InterPro" id="IPR014395">
    <property type="entry name" value="Pen/GL7ACA/AHL_acylase"/>
</dbReference>
<keyword evidence="4" id="KW-0865">Zymogen</keyword>
<dbReference type="PROSITE" id="PS51257">
    <property type="entry name" value="PROKAR_LIPOPROTEIN"/>
    <property type="match status" value="1"/>
</dbReference>
<dbReference type="Gene3D" id="1.10.439.10">
    <property type="entry name" value="Penicillin Amidohydrolase, domain 1"/>
    <property type="match status" value="1"/>
</dbReference>
<keyword evidence="2 7" id="KW-0732">Signal</keyword>
<name>A0A3A4NKY6_ABYX5</name>
<dbReference type="Gene3D" id="1.10.1400.10">
    <property type="match status" value="1"/>
</dbReference>
<dbReference type="InterPro" id="IPR029055">
    <property type="entry name" value="Ntn_hydrolases_N"/>
</dbReference>
<evidence type="ECO:0000256" key="3">
    <source>
        <dbReference type="ARBA" id="ARBA00022801"/>
    </source>
</evidence>
<dbReference type="PANTHER" id="PTHR34218">
    <property type="entry name" value="PEPTIDASE S45 PENICILLIN AMIDASE"/>
    <property type="match status" value="1"/>
</dbReference>
<organism evidence="8 9">
    <name type="scientific">Abyssobacteria bacterium (strain SURF_5)</name>
    <dbReference type="NCBI Taxonomy" id="2093360"/>
    <lineage>
        <taxon>Bacteria</taxon>
        <taxon>Pseudomonadati</taxon>
        <taxon>Candidatus Hydrogenedentota</taxon>
        <taxon>Candidatus Abyssobacteria</taxon>
    </lineage>
</organism>
<comment type="similarity">
    <text evidence="1">Belongs to the peptidase S45 family.</text>
</comment>
<protein>
    <submittedName>
        <fullName evidence="8">Acylase</fullName>
    </submittedName>
</protein>
<evidence type="ECO:0000256" key="5">
    <source>
        <dbReference type="PIRSR" id="PIRSR001227-1"/>
    </source>
</evidence>
<comment type="cofactor">
    <cofactor evidence="6">
        <name>Ca(2+)</name>
        <dbReference type="ChEBI" id="CHEBI:29108"/>
    </cofactor>
    <text evidence="6">Binds 1 Ca(2+) ion per dimer.</text>
</comment>
<dbReference type="Proteomes" id="UP000265882">
    <property type="component" value="Unassembled WGS sequence"/>
</dbReference>
<keyword evidence="6" id="KW-0479">Metal-binding</keyword>
<evidence type="ECO:0000313" key="8">
    <source>
        <dbReference type="EMBL" id="RJP19749.1"/>
    </source>
</evidence>
<dbReference type="GO" id="GO:0046872">
    <property type="term" value="F:metal ion binding"/>
    <property type="evidence" value="ECO:0007669"/>
    <property type="project" value="UniProtKB-KW"/>
</dbReference>
<feature type="chain" id="PRO_5017316312" evidence="7">
    <location>
        <begin position="27"/>
        <end position="712"/>
    </location>
</feature>
<feature type="active site" description="Nucleophile" evidence="5">
    <location>
        <position position="208"/>
    </location>
</feature>
<evidence type="ECO:0000256" key="6">
    <source>
        <dbReference type="PIRSR" id="PIRSR001227-2"/>
    </source>
</evidence>
<dbReference type="InterPro" id="IPR043146">
    <property type="entry name" value="Penicillin_amidase_N_B-knob"/>
</dbReference>
<sequence>MRRSAIRAFYGFFLLFLLGCSTTGGGKTKQLAVDPNKYDVKILRDTWGVPHVFGATDADVAFGLAYAHAEDDFETMQDVLLATRGELASVYGRRTAPNDYLVRLLRIWDSVNEKYETDLSPETRALCEAYAEGVNYYVSLHPSVVKADMFPVSGKDIVAGFAYKVPLFFGLDRDLAELYGTERKHAISAKIASHARPFSFLPACEFGSNTFAVGPARSTDGKTHLAINSHQPWEGPVTWYEAHVHSNEGWDVAGGIFPGSPIILLGHNHHLGWASTVNWPDLADIYVLDINPKNPYQYLMDGEWKDLEKRIEPIRVKIGPFLINVKQEFLWSEYGPVVRRPHGTYAIRYAGIDDIRQVEQWYRMNKARTFSEWLDAMRMMSIPMFNFGYADREGNIYYLYNALLPLRVEGYDWKQYMPGNTSETLWTEYLPFDRLPQMLNPSSGFFQNCNSTPFQTTIGPENPRLRDYSPVFGLETHMTNRALRALELFGSDDSITEQEFYAYKFDLQYSEKSELAKCLRQILESAPSDDPVINEALQVLRAWDLQTDAENTGAAIGVLSVYPVLRAKHDGKEPPDLMQTFVKAAHELKRTYGRIDVPWSTVNRMRRGELDIGLSGGPDVLHAVNGGSFQDGCMTAVAGDSLVLLVTWDADGKISSRSIHQYGSATLDKDSPHYADQAPLFARCEMKPVWMDEAEIRKHLEREYRPGEETTK</sequence>
<reference evidence="8 9" key="1">
    <citation type="journal article" date="2017" name="ISME J.">
        <title>Energy and carbon metabolisms in a deep terrestrial subsurface fluid microbial community.</title>
        <authorList>
            <person name="Momper L."/>
            <person name="Jungbluth S.P."/>
            <person name="Lee M.D."/>
            <person name="Amend J.P."/>
        </authorList>
    </citation>
    <scope>NUCLEOTIDE SEQUENCE [LARGE SCALE GENOMIC DNA]</scope>
    <source>
        <strain evidence="8">SURF_5</strain>
    </source>
</reference>
<dbReference type="PANTHER" id="PTHR34218:SF3">
    <property type="entry name" value="ACYL-HOMOSERINE LACTONE ACYLASE PVDQ"/>
    <property type="match status" value="1"/>
</dbReference>
<feature type="signal peptide" evidence="7">
    <location>
        <begin position="1"/>
        <end position="26"/>
    </location>
</feature>
<dbReference type="Pfam" id="PF01804">
    <property type="entry name" value="Penicil_amidase"/>
    <property type="match status" value="1"/>
</dbReference>
<dbReference type="AlphaFoldDB" id="A0A3A4NKY6"/>
<evidence type="ECO:0000256" key="2">
    <source>
        <dbReference type="ARBA" id="ARBA00022729"/>
    </source>
</evidence>
<accession>A0A3A4NKY6</accession>
<comment type="caution">
    <text evidence="8">The sequence shown here is derived from an EMBL/GenBank/DDBJ whole genome shotgun (WGS) entry which is preliminary data.</text>
</comment>
<dbReference type="CDD" id="cd01936">
    <property type="entry name" value="Ntn_CA"/>
    <property type="match status" value="1"/>
</dbReference>
<evidence type="ECO:0000256" key="4">
    <source>
        <dbReference type="ARBA" id="ARBA00023145"/>
    </source>
</evidence>
<proteinExistence type="inferred from homology"/>
<dbReference type="PIRSF" id="PIRSF001227">
    <property type="entry name" value="Pen_acylase"/>
    <property type="match status" value="1"/>
</dbReference>
<dbReference type="InterPro" id="IPR043147">
    <property type="entry name" value="Penicillin_amidase_A-knob"/>
</dbReference>
<gene>
    <name evidence="8" type="ORF">C4520_12365</name>
</gene>
<feature type="binding site" evidence="6">
    <location>
        <position position="284"/>
    </location>
    <ligand>
        <name>Ca(2+)</name>
        <dbReference type="ChEBI" id="CHEBI:29108"/>
    </ligand>
</feature>
<keyword evidence="3" id="KW-0378">Hydrolase</keyword>
<dbReference type="GO" id="GO:0016811">
    <property type="term" value="F:hydrolase activity, acting on carbon-nitrogen (but not peptide) bonds, in linear amides"/>
    <property type="evidence" value="ECO:0007669"/>
    <property type="project" value="InterPro"/>
</dbReference>
<dbReference type="Gene3D" id="2.30.120.10">
    <property type="match status" value="1"/>
</dbReference>
<evidence type="ECO:0000256" key="7">
    <source>
        <dbReference type="SAM" id="SignalP"/>
    </source>
</evidence>